<evidence type="ECO:0000313" key="2">
    <source>
        <dbReference type="Proteomes" id="UP001060215"/>
    </source>
</evidence>
<dbReference type="Proteomes" id="UP001060215">
    <property type="component" value="Chromosome 3"/>
</dbReference>
<dbReference type="EMBL" id="CM045760">
    <property type="protein sequence ID" value="KAI8026881.1"/>
    <property type="molecule type" value="Genomic_DNA"/>
</dbReference>
<proteinExistence type="predicted"/>
<sequence>MTMIVFMTTMTMMIMVMVMITVFCFVEHLLNMLRVGHRSNSCNESTPPEVNKQWSSTAGGERLREEAEVDTGLTTNKKQDLRETSRTKFGPWMKVTNQKRNARGLRNPRGGKQQQGNRFQSLQDEEEPLDHQKAQFAKEKEQEPMSLGHQTLGFKYKEKSPGHTDKKDMGATQLDTAIEKKREDLIKGKEEINEGGTREHQSEYLPEDDTTTHSPQHQSPVKTPTNSLVITPSHPPISSQPRKDTTRSKVRDPPDKHGGRGGRELPSGVPQIESTQSAAVSHTRERSVSTHQLRMVDRGSKHEDPTMETNRGKPGEALCFHNISNGNGR</sequence>
<name>A0ACC0INB5_9ERIC</name>
<gene>
    <name evidence="1" type="ORF">LOK49_LG02G02138</name>
</gene>
<organism evidence="1 2">
    <name type="scientific">Camellia lanceoleosa</name>
    <dbReference type="NCBI Taxonomy" id="1840588"/>
    <lineage>
        <taxon>Eukaryota</taxon>
        <taxon>Viridiplantae</taxon>
        <taxon>Streptophyta</taxon>
        <taxon>Embryophyta</taxon>
        <taxon>Tracheophyta</taxon>
        <taxon>Spermatophyta</taxon>
        <taxon>Magnoliopsida</taxon>
        <taxon>eudicotyledons</taxon>
        <taxon>Gunneridae</taxon>
        <taxon>Pentapetalae</taxon>
        <taxon>asterids</taxon>
        <taxon>Ericales</taxon>
        <taxon>Theaceae</taxon>
        <taxon>Camellia</taxon>
    </lineage>
</organism>
<evidence type="ECO:0000313" key="1">
    <source>
        <dbReference type="EMBL" id="KAI8026881.1"/>
    </source>
</evidence>
<comment type="caution">
    <text evidence="1">The sequence shown here is derived from an EMBL/GenBank/DDBJ whole genome shotgun (WGS) entry which is preliminary data.</text>
</comment>
<protein>
    <submittedName>
        <fullName evidence="1">Uncharacterized protein</fullName>
    </submittedName>
</protein>
<keyword evidence="2" id="KW-1185">Reference proteome</keyword>
<reference evidence="1 2" key="1">
    <citation type="journal article" date="2022" name="Plant J.">
        <title>Chromosome-level genome of Camellia lanceoleosa provides a valuable resource for understanding genome evolution and self-incompatibility.</title>
        <authorList>
            <person name="Gong W."/>
            <person name="Xiao S."/>
            <person name="Wang L."/>
            <person name="Liao Z."/>
            <person name="Chang Y."/>
            <person name="Mo W."/>
            <person name="Hu G."/>
            <person name="Li W."/>
            <person name="Zhao G."/>
            <person name="Zhu H."/>
            <person name="Hu X."/>
            <person name="Ji K."/>
            <person name="Xiang X."/>
            <person name="Song Q."/>
            <person name="Yuan D."/>
            <person name="Jin S."/>
            <person name="Zhang L."/>
        </authorList>
    </citation>
    <scope>NUCLEOTIDE SEQUENCE [LARGE SCALE GENOMIC DNA]</scope>
    <source>
        <strain evidence="1">SQ_2022a</strain>
    </source>
</reference>
<accession>A0ACC0INB5</accession>